<evidence type="ECO:0000313" key="6">
    <source>
        <dbReference type="EMBL" id="CDS11886.1"/>
    </source>
</evidence>
<feature type="compositionally biased region" description="Low complexity" evidence="4">
    <location>
        <begin position="49"/>
        <end position="60"/>
    </location>
</feature>
<dbReference type="PROSITE" id="PS51477">
    <property type="entry name" value="PAH"/>
    <property type="match status" value="2"/>
</dbReference>
<dbReference type="PANTHER" id="PTHR12346">
    <property type="entry name" value="SIN3B-RELATED"/>
    <property type="match status" value="1"/>
</dbReference>
<feature type="domain" description="Histone deacetylase interacting" evidence="5">
    <location>
        <begin position="499"/>
        <end position="600"/>
    </location>
</feature>
<dbReference type="OrthoDB" id="10265969at2759"/>
<comment type="subcellular location">
    <subcellularLocation>
        <location evidence="1 3">Nucleus</location>
    </subcellularLocation>
</comment>
<gene>
    <name evidence="6" type="ORF">LRAMOSA04082</name>
</gene>
<evidence type="ECO:0000256" key="3">
    <source>
        <dbReference type="PROSITE-ProRule" id="PRU00810"/>
    </source>
</evidence>
<dbReference type="EMBL" id="LK023357">
    <property type="protein sequence ID" value="CDS11886.1"/>
    <property type="molecule type" value="Genomic_DNA"/>
</dbReference>
<reference evidence="6" key="1">
    <citation type="journal article" date="2014" name="Genome Announc.">
        <title>De novo whole-genome sequence and genome annotation of Lichtheimia ramosa.</title>
        <authorList>
            <person name="Linde J."/>
            <person name="Schwartze V."/>
            <person name="Binder U."/>
            <person name="Lass-Florl C."/>
            <person name="Voigt K."/>
            <person name="Horn F."/>
        </authorList>
    </citation>
    <scope>NUCLEOTIDE SEQUENCE</scope>
    <source>
        <strain evidence="6">JMRC FSU:6197</strain>
    </source>
</reference>
<dbReference type="InterPro" id="IPR039774">
    <property type="entry name" value="Sin3-like"/>
</dbReference>
<evidence type="ECO:0000256" key="4">
    <source>
        <dbReference type="SAM" id="MobiDB-lite"/>
    </source>
</evidence>
<sequence length="1065" mass="121678">MDTLQQDNGKSTSSSTLRDQKDSNNDDFRLAPTANDRIQLRPRQAYEAYSSSYSVDGSQSDVRDDSDSNYEAESRNQSTSPGILSPAALRDPAEEGNNRARLSYCLRTRDKRLREDNDSNTQYHISSLRSSATVSAIISSSEDDDDDDRYHYNTPLRKKPKLKQQQPDVVNSPRLSSNSTINFDQSTHHNPVCYSLMDPNEAIQYLTKVKCALNPEEYNQFLDIMRAAKSDSLPTAQIVDSISKIFRGQRELVVGFNRFLPPGYRIIYIPGVKPREHETEPETILHQFHDNRKSCEFQLACNYMMMVKKRLANKPDVYENFVNTLKDYETKRLNSEDVLHFVKDLFANEPKLMQEFRKFTSPSDDEESMGAPGQAYALERLQRRQLSTDEEMALVLENNQFFERVRQHFNDETTNQSFLQLINLFNEGIIDIKTTINKAADFLEGDPALFDQLKQLVSYGATIHVADDRLKTNGHTSHAQTTNIKSNDSKREKPTKMDVSNDPGPSYRLISKQADSPACSGRDALCNQVLNDNYASHPIWASEDGGFIASKKNQAEETLHKVEEQRYALDRMIDSGTNLLGLLTQISEAMAKLSARQRSRYEPPPFLGAGTEMAYKLAIEQLYPKEANKITALLQANPSQTVSPVLKLLRTKLEEWKKKKTTSEKAWKDAEKDSFYKALDISSGSFKNTDKKILTSKALITEIECLRFERRDENRINPPHMTFHFCDLDVVKDIGELLSLFIACRLDHGLNTIKIMKRFISKFAISFMSGLSSSSKDENKNTDLVNGLVANDTLYCFTRIYQILYERLETMKVIAERYDQDPEGTKERYRAEIDVKAKKVKHNGVNLSFSEGYYATLLDLVQELIRNSIDPGDFEACARYMFGVEAYKLFTVDKVLQALCQQANHAVTDPDSRDLMKLYDEEGEGLPSATVDAISFYHLKAKEIQSKTTRLYLLFASKTEEEANKCTVSITLMTPEDEVSNEMIKGYEDYVESFKNMGEETSTLMANHGRPPFLRRNLQSSNILPNNMDVHSGLEHKICLHTYKLFYVIGTEEYMYIPRKKHTRQ</sequence>
<dbReference type="GO" id="GO:0070822">
    <property type="term" value="C:Sin3-type complex"/>
    <property type="evidence" value="ECO:0007669"/>
    <property type="project" value="TreeGrafter"/>
</dbReference>
<keyword evidence="2 3" id="KW-0539">Nucleus</keyword>
<dbReference type="Gene3D" id="1.20.1160.11">
    <property type="entry name" value="Paired amphipathic helix"/>
    <property type="match status" value="3"/>
</dbReference>
<organism evidence="6">
    <name type="scientific">Lichtheimia ramosa</name>
    <dbReference type="NCBI Taxonomy" id="688394"/>
    <lineage>
        <taxon>Eukaryota</taxon>
        <taxon>Fungi</taxon>
        <taxon>Fungi incertae sedis</taxon>
        <taxon>Mucoromycota</taxon>
        <taxon>Mucoromycotina</taxon>
        <taxon>Mucoromycetes</taxon>
        <taxon>Mucorales</taxon>
        <taxon>Lichtheimiaceae</taxon>
        <taxon>Lichtheimia</taxon>
    </lineage>
</organism>
<dbReference type="InterPro" id="IPR013194">
    <property type="entry name" value="HDAC_interact_dom"/>
</dbReference>
<dbReference type="InterPro" id="IPR036600">
    <property type="entry name" value="PAH_sf"/>
</dbReference>
<feature type="compositionally biased region" description="Polar residues" evidence="4">
    <location>
        <begin position="1"/>
        <end position="17"/>
    </location>
</feature>
<feature type="region of interest" description="Disordered" evidence="4">
    <location>
        <begin position="1"/>
        <end position="102"/>
    </location>
</feature>
<dbReference type="SUPFAM" id="SSF47762">
    <property type="entry name" value="PAH2 domain"/>
    <property type="match status" value="3"/>
</dbReference>
<feature type="region of interest" description="Disordered" evidence="4">
    <location>
        <begin position="138"/>
        <end position="180"/>
    </location>
</feature>
<evidence type="ECO:0000256" key="2">
    <source>
        <dbReference type="ARBA" id="ARBA00023242"/>
    </source>
</evidence>
<dbReference type="GO" id="GO:0003714">
    <property type="term" value="F:transcription corepressor activity"/>
    <property type="evidence" value="ECO:0007669"/>
    <property type="project" value="InterPro"/>
</dbReference>
<evidence type="ECO:0000256" key="1">
    <source>
        <dbReference type="ARBA" id="ARBA00004123"/>
    </source>
</evidence>
<dbReference type="Pfam" id="PF02671">
    <property type="entry name" value="PAH"/>
    <property type="match status" value="3"/>
</dbReference>
<feature type="compositionally biased region" description="Polar residues" evidence="4">
    <location>
        <begin position="69"/>
        <end position="82"/>
    </location>
</feature>
<name>A0A077WW70_9FUNG</name>
<dbReference type="PANTHER" id="PTHR12346:SF58">
    <property type="entry name" value="PAIRED AMPHIPATHIC HELIX PROTEIN PST2"/>
    <property type="match status" value="1"/>
</dbReference>
<feature type="region of interest" description="Disordered" evidence="4">
    <location>
        <begin position="471"/>
        <end position="505"/>
    </location>
</feature>
<protein>
    <recommendedName>
        <fullName evidence="5">Histone deacetylase interacting domain-containing protein</fullName>
    </recommendedName>
</protein>
<proteinExistence type="predicted"/>
<evidence type="ECO:0000259" key="5">
    <source>
        <dbReference type="SMART" id="SM00761"/>
    </source>
</evidence>
<accession>A0A077WW70</accession>
<dbReference type="Pfam" id="PF16879">
    <property type="entry name" value="Sin3a_C"/>
    <property type="match status" value="1"/>
</dbReference>
<dbReference type="AlphaFoldDB" id="A0A077WW70"/>
<dbReference type="GO" id="GO:0000122">
    <property type="term" value="P:negative regulation of transcription by RNA polymerase II"/>
    <property type="evidence" value="ECO:0007669"/>
    <property type="project" value="TreeGrafter"/>
</dbReference>
<feature type="compositionally biased region" description="Basic and acidic residues" evidence="4">
    <location>
        <begin position="487"/>
        <end position="496"/>
    </location>
</feature>
<feature type="compositionally biased region" description="Polar residues" evidence="4">
    <location>
        <begin position="473"/>
        <end position="486"/>
    </location>
</feature>
<feature type="compositionally biased region" description="Basic and acidic residues" evidence="4">
    <location>
        <begin position="18"/>
        <end position="29"/>
    </location>
</feature>
<dbReference type="Pfam" id="PF08295">
    <property type="entry name" value="Sin3_corepress"/>
    <property type="match status" value="1"/>
</dbReference>
<dbReference type="InterPro" id="IPR003822">
    <property type="entry name" value="PAH"/>
</dbReference>
<dbReference type="SMART" id="SM00761">
    <property type="entry name" value="HDAC_interact"/>
    <property type="match status" value="1"/>
</dbReference>
<dbReference type="InterPro" id="IPR031693">
    <property type="entry name" value="Sin3_C"/>
</dbReference>